<name>A0ABW8JPH0_9GAMM</name>
<reference evidence="3 4" key="1">
    <citation type="submission" date="2020-10" db="EMBL/GenBank/DDBJ databases">
        <title>Phylogeny of dyella-like bacteria.</title>
        <authorList>
            <person name="Fu J."/>
        </authorList>
    </citation>
    <scope>NUCLEOTIDE SEQUENCE [LARGE SCALE GENOMIC DNA]</scope>
    <source>
        <strain evidence="3 4">Gsoil3046</strain>
    </source>
</reference>
<gene>
    <name evidence="3" type="ORF">ISP17_03520</name>
</gene>
<comment type="caution">
    <text evidence="3">The sequence shown here is derived from an EMBL/GenBank/DDBJ whole genome shotgun (WGS) entry which is preliminary data.</text>
</comment>
<evidence type="ECO:0000313" key="4">
    <source>
        <dbReference type="Proteomes" id="UP001620460"/>
    </source>
</evidence>
<dbReference type="InterPro" id="IPR001279">
    <property type="entry name" value="Metallo-B-lactamas"/>
</dbReference>
<dbReference type="RefSeq" id="WP_404630131.1">
    <property type="nucleotide sequence ID" value="NZ_JADIKM010000001.1"/>
</dbReference>
<accession>A0ABW8JPH0</accession>
<evidence type="ECO:0000259" key="2">
    <source>
        <dbReference type="SMART" id="SM00849"/>
    </source>
</evidence>
<dbReference type="SUPFAM" id="SSF56281">
    <property type="entry name" value="Metallo-hydrolase/oxidoreductase"/>
    <property type="match status" value="1"/>
</dbReference>
<feature type="signal peptide" evidence="1">
    <location>
        <begin position="1"/>
        <end position="21"/>
    </location>
</feature>
<sequence>MMLRRTLAALLAWAWLSPALAAAPAGKPAWAPSDIDLPVHQVGPHSYYVEGRLEEATRANEGFIANAGFVITGGGVVVFDTLGSPALGDRLIEEIRKLTKQPIRRVVISHYHADHFYGIPAFRRIGAQIWADTRAHGYLNSQAATERLAQRQQLIGPWLGPDFTLPLPDRWLDAPTGFKMGEVTFSLRHIGPAHSPEDLAMLVEPDGVLYSGDVVYAGRVPFIGDADTRQWLKAIDQLLAIPARVMVPGHGPASLHPRADAQMTRNYLVFLRKQMGTAASNLVPFDEAYKQVDWSEFNAEPTFEVANRRNAYNVYLQMEQESLSR</sequence>
<evidence type="ECO:0000256" key="1">
    <source>
        <dbReference type="SAM" id="SignalP"/>
    </source>
</evidence>
<dbReference type="InterPro" id="IPR050855">
    <property type="entry name" value="NDM-1-like"/>
</dbReference>
<dbReference type="PANTHER" id="PTHR42951">
    <property type="entry name" value="METALLO-BETA-LACTAMASE DOMAIN-CONTAINING"/>
    <property type="match status" value="1"/>
</dbReference>
<dbReference type="CDD" id="cd16282">
    <property type="entry name" value="metallo-hydrolase-like_MBL-fold"/>
    <property type="match status" value="1"/>
</dbReference>
<feature type="domain" description="Metallo-beta-lactamase" evidence="2">
    <location>
        <begin position="64"/>
        <end position="250"/>
    </location>
</feature>
<dbReference type="SMART" id="SM00849">
    <property type="entry name" value="Lactamase_B"/>
    <property type="match status" value="1"/>
</dbReference>
<keyword evidence="1" id="KW-0732">Signal</keyword>
<keyword evidence="4" id="KW-1185">Reference proteome</keyword>
<dbReference type="EMBL" id="JADIKM010000001">
    <property type="protein sequence ID" value="MFK2903019.1"/>
    <property type="molecule type" value="Genomic_DNA"/>
</dbReference>
<dbReference type="Pfam" id="PF00753">
    <property type="entry name" value="Lactamase_B"/>
    <property type="match status" value="1"/>
</dbReference>
<evidence type="ECO:0000313" key="3">
    <source>
        <dbReference type="EMBL" id="MFK2903019.1"/>
    </source>
</evidence>
<feature type="chain" id="PRO_5046914014" evidence="1">
    <location>
        <begin position="22"/>
        <end position="325"/>
    </location>
</feature>
<organism evidence="3 4">
    <name type="scientific">Dyella ginsengisoli</name>
    <dbReference type="NCBI Taxonomy" id="363848"/>
    <lineage>
        <taxon>Bacteria</taxon>
        <taxon>Pseudomonadati</taxon>
        <taxon>Pseudomonadota</taxon>
        <taxon>Gammaproteobacteria</taxon>
        <taxon>Lysobacterales</taxon>
        <taxon>Rhodanobacteraceae</taxon>
        <taxon>Dyella</taxon>
    </lineage>
</organism>
<dbReference type="PANTHER" id="PTHR42951:SF20">
    <property type="entry name" value="BETA LACTAMASE"/>
    <property type="match status" value="1"/>
</dbReference>
<dbReference type="Gene3D" id="3.60.15.10">
    <property type="entry name" value="Ribonuclease Z/Hydroxyacylglutathione hydrolase-like"/>
    <property type="match status" value="1"/>
</dbReference>
<dbReference type="InterPro" id="IPR036866">
    <property type="entry name" value="RibonucZ/Hydroxyglut_hydro"/>
</dbReference>
<protein>
    <submittedName>
        <fullName evidence="3">MBL fold metallo-hydrolase</fullName>
    </submittedName>
</protein>
<dbReference type="Proteomes" id="UP001620460">
    <property type="component" value="Unassembled WGS sequence"/>
</dbReference>
<proteinExistence type="predicted"/>